<feature type="transmembrane region" description="Helical" evidence="10">
    <location>
        <begin position="289"/>
        <end position="310"/>
    </location>
</feature>
<keyword evidence="4 10" id="KW-0812">Transmembrane</keyword>
<feature type="transmembrane region" description="Helical" evidence="10">
    <location>
        <begin position="322"/>
        <end position="342"/>
    </location>
</feature>
<dbReference type="GO" id="GO:0005549">
    <property type="term" value="F:odorant binding"/>
    <property type="evidence" value="ECO:0007669"/>
    <property type="project" value="InterPro"/>
</dbReference>
<keyword evidence="6 10" id="KW-1133">Transmembrane helix</keyword>
<dbReference type="PANTHER" id="PTHR21137">
    <property type="entry name" value="ODORANT RECEPTOR"/>
    <property type="match status" value="1"/>
</dbReference>
<evidence type="ECO:0000256" key="3">
    <source>
        <dbReference type="ARBA" id="ARBA00022606"/>
    </source>
</evidence>
<evidence type="ECO:0000256" key="7">
    <source>
        <dbReference type="ARBA" id="ARBA00023136"/>
    </source>
</evidence>
<keyword evidence="3 10" id="KW-0716">Sensory transduction</keyword>
<evidence type="ECO:0000256" key="2">
    <source>
        <dbReference type="ARBA" id="ARBA00022475"/>
    </source>
</evidence>
<dbReference type="AlphaFoldDB" id="A0A6J1L1F5"/>
<dbReference type="GeneID" id="111592311"/>
<dbReference type="GO" id="GO:0005886">
    <property type="term" value="C:plasma membrane"/>
    <property type="evidence" value="ECO:0007669"/>
    <property type="project" value="UniProtKB-SubCell"/>
</dbReference>
<dbReference type="GO" id="GO:0007165">
    <property type="term" value="P:signal transduction"/>
    <property type="evidence" value="ECO:0007669"/>
    <property type="project" value="UniProtKB-KW"/>
</dbReference>
<evidence type="ECO:0000256" key="5">
    <source>
        <dbReference type="ARBA" id="ARBA00022725"/>
    </source>
</evidence>
<evidence type="ECO:0000256" key="8">
    <source>
        <dbReference type="ARBA" id="ARBA00023170"/>
    </source>
</evidence>
<reference evidence="12" key="1">
    <citation type="submission" date="2025-08" db="UniProtKB">
        <authorList>
            <consortium name="RefSeq"/>
        </authorList>
    </citation>
    <scope>IDENTIFICATION</scope>
    <source>
        <strain evidence="12">15085-1641.00</strain>
        <tissue evidence="12">Whole body</tissue>
    </source>
</reference>
<feature type="transmembrane region" description="Helical" evidence="10">
    <location>
        <begin position="149"/>
        <end position="172"/>
    </location>
</feature>
<protein>
    <recommendedName>
        <fullName evidence="10">Odorant receptor</fullName>
    </recommendedName>
</protein>
<evidence type="ECO:0000313" key="11">
    <source>
        <dbReference type="Proteomes" id="UP000504633"/>
    </source>
</evidence>
<keyword evidence="8 10" id="KW-0675">Receptor</keyword>
<comment type="subcellular location">
    <subcellularLocation>
        <location evidence="1 10">Cell membrane</location>
        <topology evidence="1 10">Multi-pass membrane protein</topology>
    </subcellularLocation>
</comment>
<comment type="similarity">
    <text evidence="10">Belongs to the insect chemoreceptor superfamily. Heteromeric odorant receptor channel (TC 1.A.69) family.</text>
</comment>
<evidence type="ECO:0000256" key="6">
    <source>
        <dbReference type="ARBA" id="ARBA00022989"/>
    </source>
</evidence>
<evidence type="ECO:0000256" key="9">
    <source>
        <dbReference type="ARBA" id="ARBA00023224"/>
    </source>
</evidence>
<gene>
    <name evidence="12" type="primary">LOC111592311</name>
</gene>
<organism evidence="11 12">
    <name type="scientific">Drosophila hydei</name>
    <name type="common">Fruit fly</name>
    <dbReference type="NCBI Taxonomy" id="7224"/>
    <lineage>
        <taxon>Eukaryota</taxon>
        <taxon>Metazoa</taxon>
        <taxon>Ecdysozoa</taxon>
        <taxon>Arthropoda</taxon>
        <taxon>Hexapoda</taxon>
        <taxon>Insecta</taxon>
        <taxon>Pterygota</taxon>
        <taxon>Neoptera</taxon>
        <taxon>Endopterygota</taxon>
        <taxon>Diptera</taxon>
        <taxon>Brachycera</taxon>
        <taxon>Muscomorpha</taxon>
        <taxon>Ephydroidea</taxon>
        <taxon>Drosophilidae</taxon>
        <taxon>Drosophila</taxon>
    </lineage>
</organism>
<evidence type="ECO:0000256" key="4">
    <source>
        <dbReference type="ARBA" id="ARBA00022692"/>
    </source>
</evidence>
<keyword evidence="5 10" id="KW-0552">Olfaction</keyword>
<feature type="transmembrane region" description="Helical" evidence="10">
    <location>
        <begin position="62"/>
        <end position="82"/>
    </location>
</feature>
<dbReference type="Proteomes" id="UP000504633">
    <property type="component" value="Unplaced"/>
</dbReference>
<dbReference type="OrthoDB" id="6604226at2759"/>
<evidence type="ECO:0000313" key="12">
    <source>
        <dbReference type="RefSeq" id="XP_023160187.2"/>
    </source>
</evidence>
<proteinExistence type="inferred from homology"/>
<name>A0A6J1L1F5_DROHY</name>
<dbReference type="GO" id="GO:0004984">
    <property type="term" value="F:olfactory receptor activity"/>
    <property type="evidence" value="ECO:0007669"/>
    <property type="project" value="InterPro"/>
</dbReference>
<keyword evidence="7 10" id="KW-0472">Membrane</keyword>
<keyword evidence="11" id="KW-1185">Reference proteome</keyword>
<keyword evidence="9 10" id="KW-0807">Transducer</keyword>
<evidence type="ECO:0000256" key="10">
    <source>
        <dbReference type="RuleBase" id="RU351113"/>
    </source>
</evidence>
<keyword evidence="2" id="KW-1003">Cell membrane</keyword>
<feature type="transmembrane region" description="Helical" evidence="10">
    <location>
        <begin position="97"/>
        <end position="114"/>
    </location>
</feature>
<dbReference type="RefSeq" id="XP_023160187.2">
    <property type="nucleotide sequence ID" value="XM_023304419.2"/>
</dbReference>
<evidence type="ECO:0000256" key="1">
    <source>
        <dbReference type="ARBA" id="ARBA00004651"/>
    </source>
</evidence>
<dbReference type="PANTHER" id="PTHR21137:SF35">
    <property type="entry name" value="ODORANT RECEPTOR 19A-RELATED"/>
    <property type="match status" value="1"/>
</dbReference>
<dbReference type="Pfam" id="PF02949">
    <property type="entry name" value="7tm_6"/>
    <property type="match status" value="1"/>
</dbReference>
<accession>A0A6J1L1F5</accession>
<feature type="transmembrane region" description="Helical" evidence="10">
    <location>
        <begin position="203"/>
        <end position="223"/>
    </location>
</feature>
<dbReference type="KEGG" id="dhe:111592311"/>
<comment type="caution">
    <text evidence="10">Lacks conserved residue(s) required for the propagation of feature annotation.</text>
</comment>
<dbReference type="InterPro" id="IPR004117">
    <property type="entry name" value="7tm6_olfct_rcpt"/>
</dbReference>
<sequence>MSSYRIPQKNWRRIYAQFVDLWLVLHQKTHPQHTSLYYNRMQLTTLGNYPNKEQRRLRIRRIWQIIILLQVNIFLVTLLLALPESADNIVDFGQDTLWLIGCFYLSFKWHFFYFHADDVDEIVNDLEECHGMAVSGPAASIIRTEQRAFFLMESVLGLVWHVGILMFCVLAISQPLWTDQKLPFHAYYPFDLHDPTKHPIAHVFLYIWQSFFLFYNMACILYTDVFASHLFAQLAINLKVLCIELTTFAKVHHRDEQQFRNELGRLVKFHQRTISRCWFNRNVNRTNEVFYAPLTMQMLTEFLMISLSTFEALAARHEPTVAARFIIFMVLSLSHLAYFCFFGDMVTEHSEKVAQSAYDAYQWSPNSRIIRRDLIFMINRAQQPLCLAPSPFPPFNWVSYMSIIKQCYSILTLLLESMD</sequence>